<evidence type="ECO:0000256" key="6">
    <source>
        <dbReference type="ARBA" id="ARBA00023229"/>
    </source>
</evidence>
<sequence>MLDSLQTPVTPVDNISLPVLYTPSLTEYVRRKTITVTIGDVPMGSDYPIRVQSMTTIDTMDTLGSVEQTIRMIEAGCEYVRITAPSVKEAQNLENIRKELRGRGYTTPLVADIHFTPNAAELAARIVEKVRINPGNYADRKRFEHIEYTDASYAAELDRIREKFLPLVRICKEYGTAMRIGTNHGSLSDRILSRYGDTPVGMVESALEFLRICEDENYYNIVLSMKSSNPQVMVQAYRLLVQRLDEEGLKPYPLHLGVTEAGEAEDGRIKSAVGIGTLLEDGLGDTVRVSLTEEPEREAPVAKALIDRYTHRASHSAPIPAVTTYPINPFQYTRRATLETANIGGGNVPRVIADFSHVPVTDHEVLRPIGHFYLPVPDKWRMNDLGADYIYTGSQPAQFMLPNGLKEILDYAVWQTVADQVNTFPLLTVDEYLNGSDRHPRLNFVRVSLNDLLPRQIFGQLTDLSPLTGTDLLNALQNDRTVVLLAQTDNAHAMPELRRLFVELINNGITTPVVIQRSYPDVPSEDIPLFAATDLGGLLVDGLGDGVMLSPALTQAEPPTPENLKSLNNLAFGILQAARTRITKTEYISCPSCGRTLFDLQETTAMIRQRTDHLKGVKIGIMGCIVNGPGEMADADYGYVGIGRDKIALYRGQQVIKKSVPADRAVDELIELIREDDRWIEPEVVAS</sequence>
<comment type="cofactor">
    <cofactor evidence="8">
        <name>[4Fe-4S] cluster</name>
        <dbReference type="ChEBI" id="CHEBI:49883"/>
    </cofactor>
    <text evidence="8">Binds 1 [4Fe-4S] cluster.</text>
</comment>
<dbReference type="SUPFAM" id="SSF56014">
    <property type="entry name" value="Nitrite and sulphite reductase 4Fe-4S domain-like"/>
    <property type="match status" value="1"/>
</dbReference>
<dbReference type="EMBL" id="CAIT01000005">
    <property type="protein sequence ID" value="CCH52120.1"/>
    <property type="molecule type" value="Genomic_DNA"/>
</dbReference>
<dbReference type="FunFam" id="3.20.20.20:FF:000005">
    <property type="entry name" value="4-hydroxy-3-methylbut-2-en-1-yl diphosphate synthase (flavodoxin)"/>
    <property type="match status" value="1"/>
</dbReference>
<keyword evidence="2 8" id="KW-0479">Metal-binding</keyword>
<evidence type="ECO:0000259" key="10">
    <source>
        <dbReference type="Pfam" id="PF26540"/>
    </source>
</evidence>
<keyword evidence="1 8" id="KW-0004">4Fe-4S</keyword>
<dbReference type="Proteomes" id="UP000009309">
    <property type="component" value="Unassembled WGS sequence"/>
</dbReference>
<organism evidence="11 12">
    <name type="scientific">Fibrisoma limi BUZ 3</name>
    <dbReference type="NCBI Taxonomy" id="1185876"/>
    <lineage>
        <taxon>Bacteria</taxon>
        <taxon>Pseudomonadati</taxon>
        <taxon>Bacteroidota</taxon>
        <taxon>Cytophagia</taxon>
        <taxon>Cytophagales</taxon>
        <taxon>Spirosomataceae</taxon>
        <taxon>Fibrisoma</taxon>
    </lineage>
</organism>
<evidence type="ECO:0000256" key="3">
    <source>
        <dbReference type="ARBA" id="ARBA00023002"/>
    </source>
</evidence>
<dbReference type="GO" id="GO:0016114">
    <property type="term" value="P:terpenoid biosynthetic process"/>
    <property type="evidence" value="ECO:0007669"/>
    <property type="project" value="InterPro"/>
</dbReference>
<proteinExistence type="inferred from homology"/>
<comment type="similarity">
    <text evidence="8">Belongs to the IspG family.</text>
</comment>
<dbReference type="InterPro" id="IPR017178">
    <property type="entry name" value="IspG_atypical"/>
</dbReference>
<dbReference type="PANTHER" id="PTHR30454:SF0">
    <property type="entry name" value="4-HYDROXY-3-METHYLBUT-2-EN-1-YL DIPHOSPHATE SYNTHASE (FERREDOXIN), CHLOROPLASTIC"/>
    <property type="match status" value="1"/>
</dbReference>
<evidence type="ECO:0000256" key="2">
    <source>
        <dbReference type="ARBA" id="ARBA00022723"/>
    </source>
</evidence>
<accession>I2GDZ5</accession>
<dbReference type="RefSeq" id="WP_009280704.1">
    <property type="nucleotide sequence ID" value="NZ_CAIT01000005.1"/>
</dbReference>
<keyword evidence="12" id="KW-1185">Reference proteome</keyword>
<evidence type="ECO:0000256" key="8">
    <source>
        <dbReference type="HAMAP-Rule" id="MF_00159"/>
    </source>
</evidence>
<keyword evidence="4 8" id="KW-0408">Iron</keyword>
<evidence type="ECO:0000256" key="5">
    <source>
        <dbReference type="ARBA" id="ARBA00023014"/>
    </source>
</evidence>
<keyword evidence="3 8" id="KW-0560">Oxidoreductase</keyword>
<evidence type="ECO:0000259" key="9">
    <source>
        <dbReference type="Pfam" id="PF04551"/>
    </source>
</evidence>
<dbReference type="eggNOG" id="COG0821">
    <property type="taxonomic scope" value="Bacteria"/>
</dbReference>
<dbReference type="InterPro" id="IPR045854">
    <property type="entry name" value="NO2/SO3_Rdtase_4Fe4S_sf"/>
</dbReference>
<dbReference type="GO" id="GO:0005506">
    <property type="term" value="F:iron ion binding"/>
    <property type="evidence" value="ECO:0007669"/>
    <property type="project" value="InterPro"/>
</dbReference>
<feature type="binding site" evidence="8">
    <location>
        <position position="593"/>
    </location>
    <ligand>
        <name>[4Fe-4S] cluster</name>
        <dbReference type="ChEBI" id="CHEBI:49883"/>
    </ligand>
</feature>
<feature type="binding site" evidence="8">
    <location>
        <position position="631"/>
    </location>
    <ligand>
        <name>[4Fe-4S] cluster</name>
        <dbReference type="ChEBI" id="CHEBI:49883"/>
    </ligand>
</feature>
<reference evidence="11 12" key="1">
    <citation type="journal article" date="2012" name="J. Bacteriol.">
        <title>Genome Sequence of the Filamentous Bacterium Fibrisoma limi BUZ 3T.</title>
        <authorList>
            <person name="Filippini M."/>
            <person name="Qi W."/>
            <person name="Jaenicke S."/>
            <person name="Goesmann A."/>
            <person name="Smits T.H."/>
            <person name="Bagheri H.C."/>
        </authorList>
    </citation>
    <scope>NUCLEOTIDE SEQUENCE [LARGE SCALE GENOMIC DNA]</scope>
    <source>
        <strain evidence="12">BUZ 3T</strain>
    </source>
</reference>
<evidence type="ECO:0000256" key="1">
    <source>
        <dbReference type="ARBA" id="ARBA00022485"/>
    </source>
</evidence>
<comment type="catalytic activity">
    <reaction evidence="7">
        <text>(2E)-4-hydroxy-3-methylbut-2-enyl diphosphate + 2 oxidized [2Fe-2S]-[ferredoxin] + H2O = 2-C-methyl-D-erythritol 2,4-cyclic diphosphate + 2 reduced [2Fe-2S]-[ferredoxin] + H(+)</text>
        <dbReference type="Rhea" id="RHEA:26119"/>
        <dbReference type="Rhea" id="RHEA-COMP:10000"/>
        <dbReference type="Rhea" id="RHEA-COMP:10001"/>
        <dbReference type="ChEBI" id="CHEBI:15377"/>
        <dbReference type="ChEBI" id="CHEBI:15378"/>
        <dbReference type="ChEBI" id="CHEBI:33737"/>
        <dbReference type="ChEBI" id="CHEBI:33738"/>
        <dbReference type="ChEBI" id="CHEBI:58483"/>
        <dbReference type="ChEBI" id="CHEBI:128753"/>
        <dbReference type="EC" id="1.17.7.1"/>
    </reaction>
</comment>
<feature type="domain" description="IspG TIM-barrel" evidence="9">
    <location>
        <begin position="33"/>
        <end position="302"/>
    </location>
</feature>
<dbReference type="InterPro" id="IPR058578">
    <property type="entry name" value="IspG_TIM"/>
</dbReference>
<keyword evidence="6 8" id="KW-0414">Isoprene biosynthesis</keyword>
<dbReference type="GO" id="GO:0019288">
    <property type="term" value="P:isopentenyl diphosphate biosynthetic process, methylerythritol 4-phosphate pathway"/>
    <property type="evidence" value="ECO:0007669"/>
    <property type="project" value="UniProtKB-UniRule"/>
</dbReference>
<feature type="binding site" evidence="8">
    <location>
        <position position="590"/>
    </location>
    <ligand>
        <name>[4Fe-4S] cluster</name>
        <dbReference type="ChEBI" id="CHEBI:49883"/>
    </ligand>
</feature>
<dbReference type="Pfam" id="PF26540">
    <property type="entry name" value="GcpE_C"/>
    <property type="match status" value="1"/>
</dbReference>
<dbReference type="PIRSF" id="PIRSF037336">
    <property type="entry name" value="IspG_like"/>
    <property type="match status" value="1"/>
</dbReference>
<protein>
    <recommendedName>
        <fullName evidence="8">4-hydroxy-3-methylbut-2-en-1-yl diphosphate synthase (flavodoxin)</fullName>
        <ecNumber evidence="8">1.17.7.3</ecNumber>
    </recommendedName>
    <alternativeName>
        <fullName evidence="8">1-hydroxy-2-methyl-2-(E)-butenyl 4-diphosphate synthase</fullName>
    </alternativeName>
</protein>
<dbReference type="FunFam" id="3.30.413.10:FF:000006">
    <property type="entry name" value="4-hydroxy-3-methylbut-2-en-1-yl diphosphate synthase (flavodoxin)"/>
    <property type="match status" value="1"/>
</dbReference>
<dbReference type="GO" id="GO:0051539">
    <property type="term" value="F:4 iron, 4 sulfur cluster binding"/>
    <property type="evidence" value="ECO:0007669"/>
    <property type="project" value="UniProtKB-UniRule"/>
</dbReference>
<evidence type="ECO:0000256" key="4">
    <source>
        <dbReference type="ARBA" id="ARBA00023004"/>
    </source>
</evidence>
<feature type="binding site" evidence="8">
    <location>
        <position position="624"/>
    </location>
    <ligand>
        <name>[4Fe-4S] cluster</name>
        <dbReference type="ChEBI" id="CHEBI:49883"/>
    </ligand>
</feature>
<dbReference type="Gene3D" id="3.20.20.20">
    <property type="entry name" value="Dihydropteroate synthase-like"/>
    <property type="match status" value="1"/>
</dbReference>
<dbReference type="STRING" id="1185876.BN8_01094"/>
<comment type="caution">
    <text evidence="11">The sequence shown here is derived from an EMBL/GenBank/DDBJ whole genome shotgun (WGS) entry which is preliminary data.</text>
</comment>
<dbReference type="NCBIfam" id="TIGR00612">
    <property type="entry name" value="ispG_gcpE"/>
    <property type="match status" value="1"/>
</dbReference>
<dbReference type="UniPathway" id="UPA00056">
    <property type="reaction ID" value="UER00096"/>
</dbReference>
<dbReference type="HAMAP" id="MF_00159">
    <property type="entry name" value="IspG"/>
    <property type="match status" value="1"/>
</dbReference>
<name>I2GDZ5_9BACT</name>
<feature type="domain" description="IspG C-terminal" evidence="10">
    <location>
        <begin position="586"/>
        <end position="674"/>
    </location>
</feature>
<dbReference type="Pfam" id="PF04551">
    <property type="entry name" value="GcpE"/>
    <property type="match status" value="1"/>
</dbReference>
<dbReference type="GO" id="GO:0046429">
    <property type="term" value="F:4-hydroxy-3-methylbut-2-en-1-yl diphosphate synthase activity (ferredoxin)"/>
    <property type="evidence" value="ECO:0007669"/>
    <property type="project" value="UniProtKB-UniRule"/>
</dbReference>
<dbReference type="Gene3D" id="3.30.413.10">
    <property type="entry name" value="Sulfite Reductase Hemoprotein, domain 1"/>
    <property type="match status" value="1"/>
</dbReference>
<comment type="function">
    <text evidence="8">Converts 2C-methyl-D-erythritol 2,4-cyclodiphosphate (ME-2,4cPP) into 1-hydroxy-2-methyl-2-(E)-butenyl 4-diphosphate.</text>
</comment>
<dbReference type="PANTHER" id="PTHR30454">
    <property type="entry name" value="4-HYDROXY-3-METHYLBUT-2-EN-1-YL DIPHOSPHATE SYNTHASE"/>
    <property type="match status" value="1"/>
</dbReference>
<evidence type="ECO:0000313" key="12">
    <source>
        <dbReference type="Proteomes" id="UP000009309"/>
    </source>
</evidence>
<dbReference type="InterPro" id="IPR011005">
    <property type="entry name" value="Dihydropteroate_synth-like_sf"/>
</dbReference>
<comment type="catalytic activity">
    <reaction evidence="8">
        <text>(2E)-4-hydroxy-3-methylbut-2-enyl diphosphate + oxidized [flavodoxin] + H2O + 2 H(+) = 2-C-methyl-D-erythritol 2,4-cyclic diphosphate + reduced [flavodoxin]</text>
        <dbReference type="Rhea" id="RHEA:43604"/>
        <dbReference type="Rhea" id="RHEA-COMP:10622"/>
        <dbReference type="Rhea" id="RHEA-COMP:10623"/>
        <dbReference type="ChEBI" id="CHEBI:15377"/>
        <dbReference type="ChEBI" id="CHEBI:15378"/>
        <dbReference type="ChEBI" id="CHEBI:57618"/>
        <dbReference type="ChEBI" id="CHEBI:58210"/>
        <dbReference type="ChEBI" id="CHEBI:58483"/>
        <dbReference type="ChEBI" id="CHEBI:128753"/>
        <dbReference type="EC" id="1.17.7.3"/>
    </reaction>
</comment>
<comment type="pathway">
    <text evidence="8">Isoprenoid biosynthesis; isopentenyl diphosphate biosynthesis via DXP pathway; isopentenyl diphosphate from 1-deoxy-D-xylulose 5-phosphate: step 5/6.</text>
</comment>
<evidence type="ECO:0000256" key="7">
    <source>
        <dbReference type="ARBA" id="ARBA00051119"/>
    </source>
</evidence>
<gene>
    <name evidence="8" type="primary">ispG</name>
    <name evidence="11" type="ORF">BN8_01094</name>
</gene>
<dbReference type="EC" id="1.17.7.3" evidence="8"/>
<dbReference type="AlphaFoldDB" id="I2GDZ5"/>
<dbReference type="GO" id="GO:0141197">
    <property type="term" value="F:4-hydroxy-3-methylbut-2-enyl-diphosphate synthase activity (flavodoxin)"/>
    <property type="evidence" value="ECO:0007669"/>
    <property type="project" value="UniProtKB-EC"/>
</dbReference>
<keyword evidence="5 8" id="KW-0411">Iron-sulfur</keyword>
<dbReference type="InterPro" id="IPR058579">
    <property type="entry name" value="IspG_C"/>
</dbReference>
<dbReference type="InterPro" id="IPR004588">
    <property type="entry name" value="IspG_bac-typ"/>
</dbReference>
<evidence type="ECO:0000313" key="11">
    <source>
        <dbReference type="EMBL" id="CCH52120.1"/>
    </source>
</evidence>